<evidence type="ECO:0000256" key="8">
    <source>
        <dbReference type="PROSITE-ProRule" id="PRU00169"/>
    </source>
</evidence>
<dbReference type="SMART" id="SM00448">
    <property type="entry name" value="REC"/>
    <property type="match status" value="1"/>
</dbReference>
<dbReference type="InterPro" id="IPR051552">
    <property type="entry name" value="HptR"/>
</dbReference>
<comment type="subcellular location">
    <subcellularLocation>
        <location evidence="1">Cytoplasm</location>
    </subcellularLocation>
</comment>
<keyword evidence="5" id="KW-0805">Transcription regulation</keyword>
<dbReference type="PRINTS" id="PR00032">
    <property type="entry name" value="HTHARAC"/>
</dbReference>
<evidence type="ECO:0000256" key="6">
    <source>
        <dbReference type="ARBA" id="ARBA00023125"/>
    </source>
</evidence>
<dbReference type="GO" id="GO:0000160">
    <property type="term" value="P:phosphorelay signal transduction system"/>
    <property type="evidence" value="ECO:0007669"/>
    <property type="project" value="UniProtKB-KW"/>
</dbReference>
<keyword evidence="2" id="KW-0963">Cytoplasm</keyword>
<dbReference type="InterPro" id="IPR011006">
    <property type="entry name" value="CheY-like_superfamily"/>
</dbReference>
<evidence type="ECO:0000256" key="2">
    <source>
        <dbReference type="ARBA" id="ARBA00022490"/>
    </source>
</evidence>
<keyword evidence="3 8" id="KW-0597">Phosphoprotein</keyword>
<evidence type="ECO:0000256" key="7">
    <source>
        <dbReference type="ARBA" id="ARBA00023163"/>
    </source>
</evidence>
<feature type="domain" description="Response regulatory" evidence="10">
    <location>
        <begin position="2"/>
        <end position="119"/>
    </location>
</feature>
<dbReference type="InterPro" id="IPR001789">
    <property type="entry name" value="Sig_transdc_resp-reg_receiver"/>
</dbReference>
<dbReference type="GO" id="GO:0005737">
    <property type="term" value="C:cytoplasm"/>
    <property type="evidence" value="ECO:0007669"/>
    <property type="project" value="UniProtKB-SubCell"/>
</dbReference>
<evidence type="ECO:0000259" key="10">
    <source>
        <dbReference type="PROSITE" id="PS50110"/>
    </source>
</evidence>
<dbReference type="Gene3D" id="1.10.10.60">
    <property type="entry name" value="Homeodomain-like"/>
    <property type="match status" value="2"/>
</dbReference>
<proteinExistence type="predicted"/>
<name>A0A7Z2VKH8_9BACL</name>
<dbReference type="SUPFAM" id="SSF52172">
    <property type="entry name" value="CheY-like"/>
    <property type="match status" value="1"/>
</dbReference>
<evidence type="ECO:0000313" key="11">
    <source>
        <dbReference type="EMBL" id="QJD84717.1"/>
    </source>
</evidence>
<dbReference type="EMBL" id="CP051680">
    <property type="protein sequence ID" value="QJD84717.1"/>
    <property type="molecule type" value="Genomic_DNA"/>
</dbReference>
<dbReference type="SUPFAM" id="SSF46689">
    <property type="entry name" value="Homeodomain-like"/>
    <property type="match status" value="2"/>
</dbReference>
<dbReference type="RefSeq" id="WP_169280998.1">
    <property type="nucleotide sequence ID" value="NZ_CP051680.1"/>
</dbReference>
<dbReference type="PANTHER" id="PTHR42713:SF3">
    <property type="entry name" value="TRANSCRIPTIONAL REGULATORY PROTEIN HPTR"/>
    <property type="match status" value="1"/>
</dbReference>
<evidence type="ECO:0000256" key="5">
    <source>
        <dbReference type="ARBA" id="ARBA00023015"/>
    </source>
</evidence>
<gene>
    <name evidence="11" type="ORF">HH215_17020</name>
</gene>
<dbReference type="PROSITE" id="PS50110">
    <property type="entry name" value="RESPONSE_REGULATORY"/>
    <property type="match status" value="1"/>
</dbReference>
<dbReference type="GO" id="GO:0003700">
    <property type="term" value="F:DNA-binding transcription factor activity"/>
    <property type="evidence" value="ECO:0007669"/>
    <property type="project" value="InterPro"/>
</dbReference>
<accession>A0A7Z2VKH8</accession>
<dbReference type="CDD" id="cd17536">
    <property type="entry name" value="REC_YesN-like"/>
    <property type="match status" value="1"/>
</dbReference>
<feature type="modified residue" description="4-aspartylphosphate" evidence="8">
    <location>
        <position position="54"/>
    </location>
</feature>
<dbReference type="PROSITE" id="PS01124">
    <property type="entry name" value="HTH_ARAC_FAMILY_2"/>
    <property type="match status" value="1"/>
</dbReference>
<dbReference type="PANTHER" id="PTHR42713">
    <property type="entry name" value="HISTIDINE KINASE-RELATED"/>
    <property type="match status" value="1"/>
</dbReference>
<dbReference type="Pfam" id="PF12833">
    <property type="entry name" value="HTH_18"/>
    <property type="match status" value="1"/>
</dbReference>
<dbReference type="Pfam" id="PF00072">
    <property type="entry name" value="Response_reg"/>
    <property type="match status" value="1"/>
</dbReference>
<sequence>MKLLIVDDQVSLHRYLNKVMSWRDMGFTKVEHAYDGEEAAGMVDTFRPDIMIMDIHMPLLNGIESLKRIQQSGNLPRTIILSAYDQFEYARDALRLQVSHYLLKPVDADQLRDVLGELIRESESAVRQSIRSELNGIIYSGVIEAESLSIVRKGLEFLAVDRFAILTFTDSLPSESDYICWLQEQAVYKFRCVICCKNRKDQIVLVGGGDDLSNGQLRELSEFVMEKAAALSPTHTLSAGISSIAQDVALLPQLLAESAQAMWEPAETGSRLQDAVWRIKPYVDSSYQEDLSLQSVASRFNIDKYQLSRAFKQEFGVNYWAYVIKVRMDRAAELLVGTNWKNSRIAEHTGFLEESHFSRAFKKYYGVTPKEYRASSVRLD</sequence>
<dbReference type="KEGG" id="cheb:HH215_17020"/>
<dbReference type="InterPro" id="IPR020449">
    <property type="entry name" value="Tscrpt_reg_AraC-type_HTH"/>
</dbReference>
<evidence type="ECO:0000313" key="12">
    <source>
        <dbReference type="Proteomes" id="UP000502248"/>
    </source>
</evidence>
<dbReference type="InterPro" id="IPR009057">
    <property type="entry name" value="Homeodomain-like_sf"/>
</dbReference>
<keyword evidence="6" id="KW-0238">DNA-binding</keyword>
<reference evidence="11 12" key="1">
    <citation type="submission" date="2020-04" db="EMBL/GenBank/DDBJ databases">
        <title>Genome sequencing of novel species.</title>
        <authorList>
            <person name="Heo J."/>
            <person name="Kim S.-J."/>
            <person name="Kim J.-S."/>
            <person name="Hong S.-B."/>
            <person name="Kwon S.-W."/>
        </authorList>
    </citation>
    <scope>NUCLEOTIDE SEQUENCE [LARGE SCALE GENOMIC DNA]</scope>
    <source>
        <strain evidence="11 12">MFER-1</strain>
    </source>
</reference>
<dbReference type="Proteomes" id="UP000502248">
    <property type="component" value="Chromosome"/>
</dbReference>
<evidence type="ECO:0000256" key="3">
    <source>
        <dbReference type="ARBA" id="ARBA00022553"/>
    </source>
</evidence>
<dbReference type="GO" id="GO:0043565">
    <property type="term" value="F:sequence-specific DNA binding"/>
    <property type="evidence" value="ECO:0007669"/>
    <property type="project" value="InterPro"/>
</dbReference>
<protein>
    <submittedName>
        <fullName evidence="11">Response regulator</fullName>
    </submittedName>
</protein>
<evidence type="ECO:0000256" key="4">
    <source>
        <dbReference type="ARBA" id="ARBA00023012"/>
    </source>
</evidence>
<evidence type="ECO:0000256" key="1">
    <source>
        <dbReference type="ARBA" id="ARBA00004496"/>
    </source>
</evidence>
<dbReference type="AlphaFoldDB" id="A0A7Z2VKH8"/>
<evidence type="ECO:0000259" key="9">
    <source>
        <dbReference type="PROSITE" id="PS01124"/>
    </source>
</evidence>
<feature type="domain" description="HTH araC/xylS-type" evidence="9">
    <location>
        <begin position="277"/>
        <end position="375"/>
    </location>
</feature>
<keyword evidence="4" id="KW-0902">Two-component regulatory system</keyword>
<dbReference type="SMART" id="SM00342">
    <property type="entry name" value="HTH_ARAC"/>
    <property type="match status" value="1"/>
</dbReference>
<dbReference type="InterPro" id="IPR018060">
    <property type="entry name" value="HTH_AraC"/>
</dbReference>
<keyword evidence="12" id="KW-1185">Reference proteome</keyword>
<organism evidence="11 12">
    <name type="scientific">Cohnella herbarum</name>
    <dbReference type="NCBI Taxonomy" id="2728023"/>
    <lineage>
        <taxon>Bacteria</taxon>
        <taxon>Bacillati</taxon>
        <taxon>Bacillota</taxon>
        <taxon>Bacilli</taxon>
        <taxon>Bacillales</taxon>
        <taxon>Paenibacillaceae</taxon>
        <taxon>Cohnella</taxon>
    </lineage>
</organism>
<keyword evidence="7" id="KW-0804">Transcription</keyword>
<dbReference type="Gene3D" id="3.40.50.2300">
    <property type="match status" value="1"/>
</dbReference>